<dbReference type="RefSeq" id="WP_153510525.1">
    <property type="nucleotide sequence ID" value="NZ_CP045652.1"/>
</dbReference>
<dbReference type="InterPro" id="IPR013784">
    <property type="entry name" value="Carb-bd-like_fold"/>
</dbReference>
<evidence type="ECO:0000313" key="4">
    <source>
        <dbReference type="Proteomes" id="UP000326921"/>
    </source>
</evidence>
<dbReference type="Gene3D" id="2.170.130.10">
    <property type="entry name" value="TonB-dependent receptor, plug domain"/>
    <property type="match status" value="1"/>
</dbReference>
<dbReference type="Pfam" id="PF25183">
    <property type="entry name" value="OMP_b-brl_4"/>
    <property type="match status" value="2"/>
</dbReference>
<evidence type="ECO:0000313" key="3">
    <source>
        <dbReference type="EMBL" id="QGA26051.1"/>
    </source>
</evidence>
<dbReference type="GO" id="GO:0009279">
    <property type="term" value="C:cell outer membrane"/>
    <property type="evidence" value="ECO:0007669"/>
    <property type="project" value="TreeGrafter"/>
</dbReference>
<feature type="domain" description="TonB-dependent transporter Oar-like beta-barrel" evidence="2">
    <location>
        <begin position="235"/>
        <end position="310"/>
    </location>
</feature>
<evidence type="ECO:0000256" key="1">
    <source>
        <dbReference type="SAM" id="SignalP"/>
    </source>
</evidence>
<dbReference type="PANTHER" id="PTHR30069:SF46">
    <property type="entry name" value="OAR PROTEIN"/>
    <property type="match status" value="1"/>
</dbReference>
<keyword evidence="4" id="KW-1185">Reference proteome</keyword>
<sequence>MKKSLLFFALVLASYGTIQAQVTTSSMTGVVTQTNGSTTSGATIKATHLPSGTNYSGSANDAGRFNLANMRVGGPYRIEVTYVGQDPVVYENIYLQLGQPFVLNPIFGDSATNIDEVVVTGRRGANDQKTGASTVIGKQQLESLPTLSRSLQDFTRLTPQATGSNSFGGANNRFNNITIDGAVNNDVFGLASSGTPGGQASTQPISLDAIQEIQVVLAPYDVTQGNFTGGGVNAVTRSGTNRFEGSAYMFFRNENTIGKSVLTGERSSKFSDNQYGFRLGGPIVKDKLFFFVNGEIGRRTSPLAGNAGEPGSAIQVATAESIAKYTLDKFGYDVGSIGPQDVQTQNSKIFTKVDWNINEKHSLAVRYNYIDAYDDNISRSGTFFRFGNNAYKFSNKQHVAVAELRSNFSNRFSNNLIVGYSAIRDNRDIAGGLFPQITINNVDGIAANSAELGSQRSSVANELDQDIFEFTNNFKWYVGKNTFTFGTHNEFFSFRNLFINNLNGRWDFNSVEDYLNNKPNRVRATYSLIDGNSRPSAEFSAAQLGFYAQGESEVIQNLKLTYGIRVDVPVISDKPLRNTKIETSFPGYRTDNTPSGKLLWAPRLGFNYDVQGDRSIIIRGGAGVFTGRVPFVWLSNQFSNSGLLFGTVDARGTAINGGKGFDPNVDNQKNMGTGSTRAEVNLVNEDFKIPQVARFNLAGDFKLPYGIEATLEGIYSKTMNNIVYSDINISGSQASIDASLTGGADKRPFYAGQRVNSGDFTNVILMDNTNKGYTYSLTAQLKKQFGNGFSAMVAYTNGGAESVNDGASSTALSNWEYVQIVNNANDPSLATSNFAIKHRVIGSLGYTVEYGRNKQFATGFSLFYAGNSGSPFTYLYNGDLNGDGAFANDLLYVPSSMNEIKLVDIKDRSGNVTATPQQQWDALDAYIKGDEYLSSRRGQYVERNGSFLPWQHQFDLRITQDLGVLANANKHKLQLTFDIFNVGNMLNKKWGRNYFVGNQALTLVSYTNSGYTFSAPKENLPYTVSDLSSRWQGQIGIRYIFN</sequence>
<dbReference type="InterPro" id="IPR057601">
    <property type="entry name" value="Oar-like_b-barrel"/>
</dbReference>
<reference evidence="3 4" key="1">
    <citation type="submission" date="2019-10" db="EMBL/GenBank/DDBJ databases">
        <authorList>
            <person name="Dong K."/>
        </authorList>
    </citation>
    <scope>NUCLEOTIDE SEQUENCE [LARGE SCALE GENOMIC DNA]</scope>
    <source>
        <strain evidence="4">dk4302</strain>
    </source>
</reference>
<dbReference type="InterPro" id="IPR037066">
    <property type="entry name" value="Plug_dom_sf"/>
</dbReference>
<keyword evidence="1" id="KW-0732">Signal</keyword>
<accession>A0A5Q0QAV9</accession>
<feature type="signal peptide" evidence="1">
    <location>
        <begin position="1"/>
        <end position="20"/>
    </location>
</feature>
<dbReference type="GO" id="GO:0030246">
    <property type="term" value="F:carbohydrate binding"/>
    <property type="evidence" value="ECO:0007669"/>
    <property type="project" value="InterPro"/>
</dbReference>
<dbReference type="Proteomes" id="UP000326921">
    <property type="component" value="Chromosome"/>
</dbReference>
<dbReference type="Pfam" id="PF13620">
    <property type="entry name" value="CarboxypepD_reg"/>
    <property type="match status" value="1"/>
</dbReference>
<dbReference type="GO" id="GO:0015344">
    <property type="term" value="F:siderophore uptake transmembrane transporter activity"/>
    <property type="evidence" value="ECO:0007669"/>
    <property type="project" value="TreeGrafter"/>
</dbReference>
<dbReference type="AlphaFoldDB" id="A0A5Q0QAV9"/>
<dbReference type="KEGG" id="sphe:GFH32_06840"/>
<feature type="chain" id="PRO_5024971848" description="TonB-dependent transporter Oar-like beta-barrel domain-containing protein" evidence="1">
    <location>
        <begin position="21"/>
        <end position="1042"/>
    </location>
</feature>
<protein>
    <recommendedName>
        <fullName evidence="2">TonB-dependent transporter Oar-like beta-barrel domain-containing protein</fullName>
    </recommendedName>
</protein>
<dbReference type="InterPro" id="IPR039426">
    <property type="entry name" value="TonB-dep_rcpt-like"/>
</dbReference>
<dbReference type="SUPFAM" id="SSF49452">
    <property type="entry name" value="Starch-binding domain-like"/>
    <property type="match status" value="1"/>
</dbReference>
<organism evidence="3 4">
    <name type="scientific">Sphingobacterium zhuxiongii</name>
    <dbReference type="NCBI Taxonomy" id="2662364"/>
    <lineage>
        <taxon>Bacteria</taxon>
        <taxon>Pseudomonadati</taxon>
        <taxon>Bacteroidota</taxon>
        <taxon>Sphingobacteriia</taxon>
        <taxon>Sphingobacteriales</taxon>
        <taxon>Sphingobacteriaceae</taxon>
        <taxon>Sphingobacterium</taxon>
    </lineage>
</organism>
<evidence type="ECO:0000259" key="2">
    <source>
        <dbReference type="Pfam" id="PF25183"/>
    </source>
</evidence>
<name>A0A5Q0QAV9_9SPHI</name>
<dbReference type="EMBL" id="CP045652">
    <property type="protein sequence ID" value="QGA26051.1"/>
    <property type="molecule type" value="Genomic_DNA"/>
</dbReference>
<proteinExistence type="predicted"/>
<dbReference type="PANTHER" id="PTHR30069">
    <property type="entry name" value="TONB-DEPENDENT OUTER MEMBRANE RECEPTOR"/>
    <property type="match status" value="1"/>
</dbReference>
<dbReference type="GO" id="GO:0044718">
    <property type="term" value="P:siderophore transmembrane transport"/>
    <property type="evidence" value="ECO:0007669"/>
    <property type="project" value="TreeGrafter"/>
</dbReference>
<gene>
    <name evidence="3" type="ORF">GFH32_06840</name>
</gene>
<dbReference type="SUPFAM" id="SSF56935">
    <property type="entry name" value="Porins"/>
    <property type="match status" value="1"/>
</dbReference>
<feature type="domain" description="TonB-dependent transporter Oar-like beta-barrel" evidence="2">
    <location>
        <begin position="343"/>
        <end position="987"/>
    </location>
</feature>